<dbReference type="InterPro" id="IPR036457">
    <property type="entry name" value="PPM-type-like_dom_sf"/>
</dbReference>
<feature type="domain" description="PPM-type phosphatase" evidence="2">
    <location>
        <begin position="173"/>
        <end position="380"/>
    </location>
</feature>
<dbReference type="EC" id="3.1.3.16" evidence="3"/>
<dbReference type="InterPro" id="IPR052016">
    <property type="entry name" value="Bact_Sigma-Reg"/>
</dbReference>
<dbReference type="EMBL" id="JBFARM010000002">
    <property type="protein sequence ID" value="MEV4284914.1"/>
    <property type="molecule type" value="Genomic_DNA"/>
</dbReference>
<dbReference type="Pfam" id="PF07228">
    <property type="entry name" value="SpoIIE"/>
    <property type="match status" value="1"/>
</dbReference>
<reference evidence="3 4" key="1">
    <citation type="submission" date="2024-06" db="EMBL/GenBank/DDBJ databases">
        <title>The Natural Products Discovery Center: Release of the First 8490 Sequenced Strains for Exploring Actinobacteria Biosynthetic Diversity.</title>
        <authorList>
            <person name="Kalkreuter E."/>
            <person name="Kautsar S.A."/>
            <person name="Yang D."/>
            <person name="Bader C.D."/>
            <person name="Teijaro C.N."/>
            <person name="Fluegel L."/>
            <person name="Davis C.M."/>
            <person name="Simpson J.R."/>
            <person name="Lauterbach L."/>
            <person name="Steele A.D."/>
            <person name="Gui C."/>
            <person name="Meng S."/>
            <person name="Li G."/>
            <person name="Viehrig K."/>
            <person name="Ye F."/>
            <person name="Su P."/>
            <person name="Kiefer A.F."/>
            <person name="Nichols A."/>
            <person name="Cepeda A.J."/>
            <person name="Yan W."/>
            <person name="Fan B."/>
            <person name="Jiang Y."/>
            <person name="Adhikari A."/>
            <person name="Zheng C.-J."/>
            <person name="Schuster L."/>
            <person name="Cowan T.M."/>
            <person name="Smanski M.J."/>
            <person name="Chevrette M.G."/>
            <person name="De Carvalho L.P.S."/>
            <person name="Shen B."/>
        </authorList>
    </citation>
    <scope>NUCLEOTIDE SEQUENCE [LARGE SCALE GENOMIC DNA]</scope>
    <source>
        <strain evidence="3 4">NPDC049574</strain>
    </source>
</reference>
<dbReference type="PANTHER" id="PTHR43156">
    <property type="entry name" value="STAGE II SPORULATION PROTEIN E-RELATED"/>
    <property type="match status" value="1"/>
</dbReference>
<dbReference type="RefSeq" id="WP_364445332.1">
    <property type="nucleotide sequence ID" value="NZ_JBFARM010000002.1"/>
</dbReference>
<dbReference type="SMART" id="SM00331">
    <property type="entry name" value="PP2C_SIG"/>
    <property type="match status" value="1"/>
</dbReference>
<organism evidence="3 4">
    <name type="scientific">Nonomuraea bangladeshensis</name>
    <dbReference type="NCBI Taxonomy" id="404385"/>
    <lineage>
        <taxon>Bacteria</taxon>
        <taxon>Bacillati</taxon>
        <taxon>Actinomycetota</taxon>
        <taxon>Actinomycetes</taxon>
        <taxon>Streptosporangiales</taxon>
        <taxon>Streptosporangiaceae</taxon>
        <taxon>Nonomuraea</taxon>
    </lineage>
</organism>
<protein>
    <submittedName>
        <fullName evidence="3">PP2C family protein-serine/threonine phosphatase</fullName>
        <ecNumber evidence="3">3.1.3.16</ecNumber>
    </submittedName>
</protein>
<dbReference type="GO" id="GO:0004722">
    <property type="term" value="F:protein serine/threonine phosphatase activity"/>
    <property type="evidence" value="ECO:0007669"/>
    <property type="project" value="UniProtKB-EC"/>
</dbReference>
<dbReference type="Gene3D" id="3.60.40.10">
    <property type="entry name" value="PPM-type phosphatase domain"/>
    <property type="match status" value="1"/>
</dbReference>
<dbReference type="PANTHER" id="PTHR43156:SF2">
    <property type="entry name" value="STAGE II SPORULATION PROTEIN E"/>
    <property type="match status" value="1"/>
</dbReference>
<accession>A0ABV3GXC1</accession>
<dbReference type="Proteomes" id="UP001552427">
    <property type="component" value="Unassembled WGS sequence"/>
</dbReference>
<name>A0ABV3GXC1_9ACTN</name>
<keyword evidence="4" id="KW-1185">Reference proteome</keyword>
<dbReference type="SUPFAM" id="SSF81606">
    <property type="entry name" value="PP2C-like"/>
    <property type="match status" value="1"/>
</dbReference>
<evidence type="ECO:0000313" key="3">
    <source>
        <dbReference type="EMBL" id="MEV4284914.1"/>
    </source>
</evidence>
<evidence type="ECO:0000256" key="1">
    <source>
        <dbReference type="ARBA" id="ARBA00022801"/>
    </source>
</evidence>
<evidence type="ECO:0000313" key="4">
    <source>
        <dbReference type="Proteomes" id="UP001552427"/>
    </source>
</evidence>
<keyword evidence="1 3" id="KW-0378">Hydrolase</keyword>
<comment type="caution">
    <text evidence="3">The sequence shown here is derived from an EMBL/GenBank/DDBJ whole genome shotgun (WGS) entry which is preliminary data.</text>
</comment>
<proteinExistence type="predicted"/>
<sequence>MTHDRLRLEELLTEAENAAPADSIDVIAADLRGRFGATAVSFLFLDLVGRAMVRMIRDDGAPQSERIHLPGSVYDEALRTQELTLAPDDSQGQRVLAPVTNRGDAIGLLELTLPRFDAEVLEQISQAAHALAYIVVTDRRFTDLYLWGQRTTPVSLAAEIQNQLLPESSCCEAAQFVLAGALVPADNIGGDTYDYTLDKHTLHLSVTDAMGHDVDSALLATLLVNASRGARRASRGLAEQAWEIHQSLLDHGRQALATGQLLRVSLDGSGARLVNAGHPWPLRLRDGTVREVPLHIDPPFGFPFPFEYRVQDFDLRPGDRLVFYTDGMRERRAAGLDLPGLVRDTADQHPRELVRTLTAAVLDVCHGHLEDDASVLCLDWHGSGHRSRRTHAGADT</sequence>
<gene>
    <name evidence="3" type="ORF">AB0K40_05375</name>
</gene>
<dbReference type="InterPro" id="IPR001932">
    <property type="entry name" value="PPM-type_phosphatase-like_dom"/>
</dbReference>
<evidence type="ECO:0000259" key="2">
    <source>
        <dbReference type="SMART" id="SM00331"/>
    </source>
</evidence>